<proteinExistence type="inferred from homology"/>
<dbReference type="PANTHER" id="PTHR42988">
    <property type="entry name" value="PHOSPHOHYDROLASE"/>
    <property type="match status" value="1"/>
</dbReference>
<comment type="caution">
    <text evidence="6">The sequence shown here is derived from an EMBL/GenBank/DDBJ whole genome shotgun (WGS) entry which is preliminary data.</text>
</comment>
<protein>
    <submittedName>
        <fullName evidence="6">Metallophosphoesterase</fullName>
    </submittedName>
</protein>
<dbReference type="PANTHER" id="PTHR42988:SF2">
    <property type="entry name" value="CYCLIC NUCLEOTIDE PHOSPHODIESTERASE CBUA0032-RELATED"/>
    <property type="match status" value="1"/>
</dbReference>
<dbReference type="Pfam" id="PF00149">
    <property type="entry name" value="Metallophos"/>
    <property type="match status" value="1"/>
</dbReference>
<evidence type="ECO:0000256" key="2">
    <source>
        <dbReference type="ARBA" id="ARBA00022801"/>
    </source>
</evidence>
<evidence type="ECO:0000256" key="3">
    <source>
        <dbReference type="ARBA" id="ARBA00023004"/>
    </source>
</evidence>
<dbReference type="InterPro" id="IPR004843">
    <property type="entry name" value="Calcineurin-like_PHP"/>
</dbReference>
<sequence>MQPDVEPPPAALRRPLRILHFSDIHLKLNLFHMPLHKWFGKRSIGAVNLMSGRGRRFDEAEEKVAALAGFARRQEVDLVICTGDYTALGLEHELERARRVVAPLMRAPSGFVTVPGNHDIYVTDVVRQRRFLRHFADVLVSDLPDLCSDGPWPLVRLIGDRLAVVAVNSARPNPRPWRSNGRIPEAQLQALERILADRRLDGRFVFVITHYAPLLRDGRPDTPLHGMVNGDEFLAACHGLKRGAILCGHVHRRYHVAVDGVAGGLYCAGTATMAGREGFWLFELDHQGGLRALPGEWDGEGYRVLDPQPAAAGA</sequence>
<dbReference type="InterPro" id="IPR029052">
    <property type="entry name" value="Metallo-depent_PP-like"/>
</dbReference>
<evidence type="ECO:0000256" key="4">
    <source>
        <dbReference type="ARBA" id="ARBA00025742"/>
    </source>
</evidence>
<keyword evidence="1" id="KW-0479">Metal-binding</keyword>
<dbReference type="InterPro" id="IPR050884">
    <property type="entry name" value="CNP_phosphodiesterase-III"/>
</dbReference>
<keyword evidence="2" id="KW-0378">Hydrolase</keyword>
<dbReference type="AlphaFoldDB" id="A0A831RLD6"/>
<dbReference type="Gene3D" id="3.60.21.10">
    <property type="match status" value="1"/>
</dbReference>
<accession>A0A831RLD6</accession>
<keyword evidence="3" id="KW-0408">Iron</keyword>
<evidence type="ECO:0000259" key="5">
    <source>
        <dbReference type="Pfam" id="PF00149"/>
    </source>
</evidence>
<dbReference type="GO" id="GO:0046872">
    <property type="term" value="F:metal ion binding"/>
    <property type="evidence" value="ECO:0007669"/>
    <property type="project" value="UniProtKB-KW"/>
</dbReference>
<dbReference type="Proteomes" id="UP000886251">
    <property type="component" value="Unassembled WGS sequence"/>
</dbReference>
<name>A0A831RLD6_9GAMM</name>
<gene>
    <name evidence="6" type="ORF">ENI96_03915</name>
</gene>
<dbReference type="GO" id="GO:0016787">
    <property type="term" value="F:hydrolase activity"/>
    <property type="evidence" value="ECO:0007669"/>
    <property type="project" value="UniProtKB-KW"/>
</dbReference>
<organism evidence="6">
    <name type="scientific">Sedimenticola thiotaurini</name>
    <dbReference type="NCBI Taxonomy" id="1543721"/>
    <lineage>
        <taxon>Bacteria</taxon>
        <taxon>Pseudomonadati</taxon>
        <taxon>Pseudomonadota</taxon>
        <taxon>Gammaproteobacteria</taxon>
        <taxon>Chromatiales</taxon>
        <taxon>Sedimenticolaceae</taxon>
        <taxon>Sedimenticola</taxon>
    </lineage>
</organism>
<evidence type="ECO:0000313" key="6">
    <source>
        <dbReference type="EMBL" id="HEB95563.1"/>
    </source>
</evidence>
<evidence type="ECO:0000256" key="1">
    <source>
        <dbReference type="ARBA" id="ARBA00022723"/>
    </source>
</evidence>
<reference evidence="6" key="1">
    <citation type="journal article" date="2020" name="mSystems">
        <title>Genome- and Community-Level Interaction Insights into Carbon Utilization and Element Cycling Functions of Hydrothermarchaeota in Hydrothermal Sediment.</title>
        <authorList>
            <person name="Zhou Z."/>
            <person name="Liu Y."/>
            <person name="Xu W."/>
            <person name="Pan J."/>
            <person name="Luo Z.H."/>
            <person name="Li M."/>
        </authorList>
    </citation>
    <scope>NUCLEOTIDE SEQUENCE [LARGE SCALE GENOMIC DNA]</scope>
    <source>
        <strain evidence="6">HyVt-443</strain>
    </source>
</reference>
<dbReference type="SUPFAM" id="SSF56300">
    <property type="entry name" value="Metallo-dependent phosphatases"/>
    <property type="match status" value="1"/>
</dbReference>
<dbReference type="EMBL" id="DRKP01000049">
    <property type="protein sequence ID" value="HEB95563.1"/>
    <property type="molecule type" value="Genomic_DNA"/>
</dbReference>
<feature type="domain" description="Calcineurin-like phosphoesterase" evidence="5">
    <location>
        <begin position="16"/>
        <end position="252"/>
    </location>
</feature>
<comment type="similarity">
    <text evidence="4">Belongs to the cyclic nucleotide phosphodiesterase class-III family.</text>
</comment>